<reference evidence="3 4" key="1">
    <citation type="submission" date="2018-11" db="EMBL/GenBank/DDBJ databases">
        <authorList>
            <person name="Lopez-Roques C."/>
            <person name="Donnadieu C."/>
            <person name="Bouchez O."/>
            <person name="Klopp C."/>
            <person name="Cabau C."/>
            <person name="Zahm M."/>
        </authorList>
    </citation>
    <scope>NUCLEOTIDE SEQUENCE [LARGE SCALE GENOMIC DNA]</scope>
    <source>
        <strain evidence="3">RS831</strain>
        <tissue evidence="3">Whole body</tissue>
    </source>
</reference>
<evidence type="ECO:0000256" key="1">
    <source>
        <dbReference type="SAM" id="Coils"/>
    </source>
</evidence>
<evidence type="ECO:0000256" key="2">
    <source>
        <dbReference type="SAM" id="MobiDB-lite"/>
    </source>
</evidence>
<dbReference type="AlphaFoldDB" id="A0A437CY91"/>
<gene>
    <name evidence="3" type="ORF">OJAV_G00104600</name>
</gene>
<dbReference type="EMBL" id="CM012446">
    <property type="protein sequence ID" value="RVE67618.1"/>
    <property type="molecule type" value="Genomic_DNA"/>
</dbReference>
<feature type="coiled-coil region" evidence="1">
    <location>
        <begin position="167"/>
        <end position="194"/>
    </location>
</feature>
<evidence type="ECO:0000313" key="3">
    <source>
        <dbReference type="EMBL" id="RVE67618.1"/>
    </source>
</evidence>
<name>A0A437CY91_ORYJA</name>
<organism evidence="3 4">
    <name type="scientific">Oryzias javanicus</name>
    <name type="common">Javanese ricefish</name>
    <name type="synonym">Aplocheilus javanicus</name>
    <dbReference type="NCBI Taxonomy" id="123683"/>
    <lineage>
        <taxon>Eukaryota</taxon>
        <taxon>Metazoa</taxon>
        <taxon>Chordata</taxon>
        <taxon>Craniata</taxon>
        <taxon>Vertebrata</taxon>
        <taxon>Euteleostomi</taxon>
        <taxon>Actinopterygii</taxon>
        <taxon>Neopterygii</taxon>
        <taxon>Teleostei</taxon>
        <taxon>Neoteleostei</taxon>
        <taxon>Acanthomorphata</taxon>
        <taxon>Ovalentaria</taxon>
        <taxon>Atherinomorphae</taxon>
        <taxon>Beloniformes</taxon>
        <taxon>Adrianichthyidae</taxon>
        <taxon>Oryziinae</taxon>
        <taxon>Oryzias</taxon>
    </lineage>
</organism>
<feature type="coiled-coil region" evidence="1">
    <location>
        <begin position="251"/>
        <end position="303"/>
    </location>
</feature>
<accession>A0A437CY91</accession>
<proteinExistence type="predicted"/>
<reference evidence="3 4" key="2">
    <citation type="submission" date="2019-01" db="EMBL/GenBank/DDBJ databases">
        <title>A chromosome length genome reference of the Java medaka (oryzias javanicus).</title>
        <authorList>
            <person name="Herpin A."/>
            <person name="Takehana Y."/>
            <person name="Naruse K."/>
            <person name="Ansai S."/>
            <person name="Kawaguchi M."/>
        </authorList>
    </citation>
    <scope>NUCLEOTIDE SEQUENCE [LARGE SCALE GENOMIC DNA]</scope>
    <source>
        <strain evidence="3">RS831</strain>
        <tissue evidence="3">Whole body</tissue>
    </source>
</reference>
<protein>
    <submittedName>
        <fullName evidence="3">Uncharacterized protein</fullName>
    </submittedName>
</protein>
<dbReference type="OrthoDB" id="8901125at2759"/>
<dbReference type="Proteomes" id="UP000283210">
    <property type="component" value="Chromosome 10"/>
</dbReference>
<feature type="region of interest" description="Disordered" evidence="2">
    <location>
        <begin position="57"/>
        <end position="92"/>
    </location>
</feature>
<keyword evidence="1" id="KW-0175">Coiled coil</keyword>
<sequence>MLTFDLTVSHRDPPTVFSHNKNRTWFWIRCVPVVLWPPRLQQTPSLPPLTCPGQWNAPGRVSRHAPSLHVQTHDAPPGAPRRAARSQSTVHTQASMRRFFRAHRDEDYSQIQYLTAKCTRLAHDKAVLDREFLVSREKERKLQNDLEAVTSRLLQQEHLNVELVMNQDKLLRRIQEQQELLNLLQQRVLQLAEESRRDVALLQEVGAELHCLQSSEVELQGLVEELFVELQHRASLSEKLQAELLRREEELGELHDTNRGLREELKELHRTHQEETTDQRTQVTELQLQNDRSLRKLQETAEQFEWLCQQQRCWMSCVKRWKESLVEDRQTLLRHICKLEEKAASPRMSSHDATQSLPWPLPETCDRFHQPELGSACSNVA</sequence>
<keyword evidence="4" id="KW-1185">Reference proteome</keyword>
<evidence type="ECO:0000313" key="4">
    <source>
        <dbReference type="Proteomes" id="UP000283210"/>
    </source>
</evidence>